<dbReference type="RefSeq" id="WP_119669097.1">
    <property type="nucleotide sequence ID" value="NZ_QXED01000005.1"/>
</dbReference>
<dbReference type="AlphaFoldDB" id="A0A418M602"/>
<dbReference type="Proteomes" id="UP000283523">
    <property type="component" value="Unassembled WGS sequence"/>
</dbReference>
<feature type="domain" description="HTH araC/xylS-type" evidence="1">
    <location>
        <begin position="168"/>
        <end position="270"/>
    </location>
</feature>
<dbReference type="OrthoDB" id="935959at2"/>
<protein>
    <submittedName>
        <fullName evidence="2">AraC family transcriptional regulator</fullName>
    </submittedName>
</protein>
<proteinExistence type="predicted"/>
<evidence type="ECO:0000259" key="1">
    <source>
        <dbReference type="PROSITE" id="PS01124"/>
    </source>
</evidence>
<gene>
    <name evidence="2" type="ORF">DYU11_18000</name>
</gene>
<dbReference type="PROSITE" id="PS01124">
    <property type="entry name" value="HTH_ARAC_FAMILY_2"/>
    <property type="match status" value="1"/>
</dbReference>
<dbReference type="InterPro" id="IPR018060">
    <property type="entry name" value="HTH_AraC"/>
</dbReference>
<dbReference type="SMART" id="SM00342">
    <property type="entry name" value="HTH_ARAC"/>
    <property type="match status" value="1"/>
</dbReference>
<dbReference type="GO" id="GO:0043565">
    <property type="term" value="F:sequence-specific DNA binding"/>
    <property type="evidence" value="ECO:0007669"/>
    <property type="project" value="InterPro"/>
</dbReference>
<dbReference type="Gene3D" id="1.10.10.60">
    <property type="entry name" value="Homeodomain-like"/>
    <property type="match status" value="1"/>
</dbReference>
<reference evidence="2 3" key="1">
    <citation type="submission" date="2018-08" db="EMBL/GenBank/DDBJ databases">
        <title>Fibrisoma montanum sp. nov., isolated from Danxia mountain soil.</title>
        <authorList>
            <person name="Huang Y."/>
        </authorList>
    </citation>
    <scope>NUCLEOTIDE SEQUENCE [LARGE SCALE GENOMIC DNA]</scope>
    <source>
        <strain evidence="2 3">HYT19</strain>
    </source>
</reference>
<keyword evidence="3" id="KW-1185">Reference proteome</keyword>
<dbReference type="EMBL" id="QXED01000005">
    <property type="protein sequence ID" value="RIV21303.1"/>
    <property type="molecule type" value="Genomic_DNA"/>
</dbReference>
<dbReference type="Pfam" id="PF12833">
    <property type="entry name" value="HTH_18"/>
    <property type="match status" value="1"/>
</dbReference>
<organism evidence="2 3">
    <name type="scientific">Fibrisoma montanum</name>
    <dbReference type="NCBI Taxonomy" id="2305895"/>
    <lineage>
        <taxon>Bacteria</taxon>
        <taxon>Pseudomonadati</taxon>
        <taxon>Bacteroidota</taxon>
        <taxon>Cytophagia</taxon>
        <taxon>Cytophagales</taxon>
        <taxon>Spirosomataceae</taxon>
        <taxon>Fibrisoma</taxon>
    </lineage>
</organism>
<sequence>MTEIFDNIRRLYRFYTPANELADYVEFFSESSAEDTYRHVADNRFTIRMFPSWTPTCYINLGAPYQMDVGDNRYLIRKDTDVLLLRNSIVERINLPSDHIFTIKFYPGGLEAILGVSQVQFVDQVVRLETVLPADLIQRMKRLQAFDERIELLESFLLSQYGGWKKMDHYRTIVTDTIGTFAANGLVLSPSQLADRTFVTSKTINRYFHRVIGTSPKQYLSQVRARTALSRYVSDMNQFSPYEYGYYDMSHFYKDVVKFTGQTLKQNVGK</sequence>
<dbReference type="GO" id="GO:0003700">
    <property type="term" value="F:DNA-binding transcription factor activity"/>
    <property type="evidence" value="ECO:0007669"/>
    <property type="project" value="InterPro"/>
</dbReference>
<evidence type="ECO:0000313" key="3">
    <source>
        <dbReference type="Proteomes" id="UP000283523"/>
    </source>
</evidence>
<name>A0A418M602_9BACT</name>
<comment type="caution">
    <text evidence="2">The sequence shown here is derived from an EMBL/GenBank/DDBJ whole genome shotgun (WGS) entry which is preliminary data.</text>
</comment>
<accession>A0A418M602</accession>
<evidence type="ECO:0000313" key="2">
    <source>
        <dbReference type="EMBL" id="RIV21303.1"/>
    </source>
</evidence>